<dbReference type="AlphaFoldDB" id="A0AAE1Y6X1"/>
<gene>
    <name evidence="2" type="ORF">Salat_1641800</name>
</gene>
<organism evidence="2 3">
    <name type="scientific">Sesamum alatum</name>
    <dbReference type="NCBI Taxonomy" id="300844"/>
    <lineage>
        <taxon>Eukaryota</taxon>
        <taxon>Viridiplantae</taxon>
        <taxon>Streptophyta</taxon>
        <taxon>Embryophyta</taxon>
        <taxon>Tracheophyta</taxon>
        <taxon>Spermatophyta</taxon>
        <taxon>Magnoliopsida</taxon>
        <taxon>eudicotyledons</taxon>
        <taxon>Gunneridae</taxon>
        <taxon>Pentapetalae</taxon>
        <taxon>asterids</taxon>
        <taxon>lamiids</taxon>
        <taxon>Lamiales</taxon>
        <taxon>Pedaliaceae</taxon>
        <taxon>Sesamum</taxon>
    </lineage>
</organism>
<dbReference type="EMBL" id="JACGWO010000006">
    <property type="protein sequence ID" value="KAK4424484.1"/>
    <property type="molecule type" value="Genomic_DNA"/>
</dbReference>
<sequence>MGQGNVGLQSVGNEAMGHEVLGQTKKAHSAHLRESSSKGEFMSGGHVVSSATANVEKCKSLVVNLLEGLEVPRCSGLFSAAEGLNPRCGSLRKEDFGNGFDVDLRLSEEGSQRSTACVELAGDREALTEQG</sequence>
<feature type="region of interest" description="Disordered" evidence="1">
    <location>
        <begin position="22"/>
        <end position="44"/>
    </location>
</feature>
<evidence type="ECO:0000313" key="3">
    <source>
        <dbReference type="Proteomes" id="UP001293254"/>
    </source>
</evidence>
<keyword evidence="3" id="KW-1185">Reference proteome</keyword>
<protein>
    <submittedName>
        <fullName evidence="2">Uncharacterized protein</fullName>
    </submittedName>
</protein>
<accession>A0AAE1Y6X1</accession>
<reference evidence="2" key="2">
    <citation type="journal article" date="2024" name="Plant">
        <title>Genomic evolution and insights into agronomic trait innovations of Sesamum species.</title>
        <authorList>
            <person name="Miao H."/>
            <person name="Wang L."/>
            <person name="Qu L."/>
            <person name="Liu H."/>
            <person name="Sun Y."/>
            <person name="Le M."/>
            <person name="Wang Q."/>
            <person name="Wei S."/>
            <person name="Zheng Y."/>
            <person name="Lin W."/>
            <person name="Duan Y."/>
            <person name="Cao H."/>
            <person name="Xiong S."/>
            <person name="Wang X."/>
            <person name="Wei L."/>
            <person name="Li C."/>
            <person name="Ma Q."/>
            <person name="Ju M."/>
            <person name="Zhao R."/>
            <person name="Li G."/>
            <person name="Mu C."/>
            <person name="Tian Q."/>
            <person name="Mei H."/>
            <person name="Zhang T."/>
            <person name="Gao T."/>
            <person name="Zhang H."/>
        </authorList>
    </citation>
    <scope>NUCLEOTIDE SEQUENCE</scope>
    <source>
        <strain evidence="2">3651</strain>
    </source>
</reference>
<proteinExistence type="predicted"/>
<name>A0AAE1Y6X1_9LAMI</name>
<evidence type="ECO:0000313" key="2">
    <source>
        <dbReference type="EMBL" id="KAK4424484.1"/>
    </source>
</evidence>
<dbReference type="Proteomes" id="UP001293254">
    <property type="component" value="Unassembled WGS sequence"/>
</dbReference>
<evidence type="ECO:0000256" key="1">
    <source>
        <dbReference type="SAM" id="MobiDB-lite"/>
    </source>
</evidence>
<comment type="caution">
    <text evidence="2">The sequence shown here is derived from an EMBL/GenBank/DDBJ whole genome shotgun (WGS) entry which is preliminary data.</text>
</comment>
<reference evidence="2" key="1">
    <citation type="submission" date="2020-06" db="EMBL/GenBank/DDBJ databases">
        <authorList>
            <person name="Li T."/>
            <person name="Hu X."/>
            <person name="Zhang T."/>
            <person name="Song X."/>
            <person name="Zhang H."/>
            <person name="Dai N."/>
            <person name="Sheng W."/>
            <person name="Hou X."/>
            <person name="Wei L."/>
        </authorList>
    </citation>
    <scope>NUCLEOTIDE SEQUENCE</scope>
    <source>
        <strain evidence="2">3651</strain>
        <tissue evidence="2">Leaf</tissue>
    </source>
</reference>